<evidence type="ECO:0000256" key="1">
    <source>
        <dbReference type="SAM" id="Phobius"/>
    </source>
</evidence>
<evidence type="ECO:0000313" key="2">
    <source>
        <dbReference type="EMBL" id="MDI1434052.1"/>
    </source>
</evidence>
<organism evidence="2 3">
    <name type="scientific">Polyangium sorediatum</name>
    <dbReference type="NCBI Taxonomy" id="889274"/>
    <lineage>
        <taxon>Bacteria</taxon>
        <taxon>Pseudomonadati</taxon>
        <taxon>Myxococcota</taxon>
        <taxon>Polyangia</taxon>
        <taxon>Polyangiales</taxon>
        <taxon>Polyangiaceae</taxon>
        <taxon>Polyangium</taxon>
    </lineage>
</organism>
<reference evidence="2 3" key="1">
    <citation type="submission" date="2023-04" db="EMBL/GenBank/DDBJ databases">
        <title>The genome sequence of Polyangium sorediatum DSM14670.</title>
        <authorList>
            <person name="Zhang X."/>
        </authorList>
    </citation>
    <scope>NUCLEOTIDE SEQUENCE [LARGE SCALE GENOMIC DNA]</scope>
    <source>
        <strain evidence="2 3">DSM 14670</strain>
    </source>
</reference>
<name>A0ABT6P0C0_9BACT</name>
<keyword evidence="1" id="KW-0812">Transmembrane</keyword>
<proteinExistence type="predicted"/>
<comment type="caution">
    <text evidence="2">The sequence shown here is derived from an EMBL/GenBank/DDBJ whole genome shotgun (WGS) entry which is preliminary data.</text>
</comment>
<dbReference type="Proteomes" id="UP001160301">
    <property type="component" value="Unassembled WGS sequence"/>
</dbReference>
<dbReference type="RefSeq" id="WP_284721162.1">
    <property type="nucleotide sequence ID" value="NZ_JARZHI010000037.1"/>
</dbReference>
<sequence length="96" mass="10512">MHPLLLYPGLLLCALGGYVLLMNAASVVVNGRNRRRGIDRFVSMVPLVGPLLACVGLFLASAPLWSLAVPWVLDMGTWSLLAALPTLVREMRQNRK</sequence>
<evidence type="ECO:0000313" key="3">
    <source>
        <dbReference type="Proteomes" id="UP001160301"/>
    </source>
</evidence>
<keyword evidence="1" id="KW-1133">Transmembrane helix</keyword>
<keyword evidence="1" id="KW-0472">Membrane</keyword>
<protein>
    <submittedName>
        <fullName evidence="2">Uncharacterized protein</fullName>
    </submittedName>
</protein>
<dbReference type="EMBL" id="JARZHI010000037">
    <property type="protein sequence ID" value="MDI1434052.1"/>
    <property type="molecule type" value="Genomic_DNA"/>
</dbReference>
<keyword evidence="3" id="KW-1185">Reference proteome</keyword>
<gene>
    <name evidence="2" type="ORF">QHF89_31425</name>
</gene>
<feature type="transmembrane region" description="Helical" evidence="1">
    <location>
        <begin position="68"/>
        <end position="88"/>
    </location>
</feature>
<feature type="transmembrane region" description="Helical" evidence="1">
    <location>
        <begin position="41"/>
        <end position="62"/>
    </location>
</feature>
<feature type="transmembrane region" description="Helical" evidence="1">
    <location>
        <begin position="6"/>
        <end position="29"/>
    </location>
</feature>
<accession>A0ABT6P0C0</accession>